<evidence type="ECO:0000313" key="3">
    <source>
        <dbReference type="Proteomes" id="UP000299102"/>
    </source>
</evidence>
<name>A0A4C1UKN8_EUMVA</name>
<gene>
    <name evidence="2" type="ORF">EVAR_86034_1</name>
</gene>
<proteinExistence type="predicted"/>
<keyword evidence="3" id="KW-1185">Reference proteome</keyword>
<evidence type="ECO:0000313" key="2">
    <source>
        <dbReference type="EMBL" id="GBP26532.1"/>
    </source>
</evidence>
<dbReference type="AlphaFoldDB" id="A0A4C1UKN8"/>
<dbReference type="EMBL" id="BGZK01000181">
    <property type="protein sequence ID" value="GBP26532.1"/>
    <property type="molecule type" value="Genomic_DNA"/>
</dbReference>
<sequence>MTRPHCGIGLIRNPSRYTPDPTPRGTGCGQRRRRADRCRSLVVYQKKFGAKFAHLTTHCEASDTSRPGVVADIPRELIADAASGAARYWPPRDKLRLSLINSSPTYASRVHVARVPR</sequence>
<organism evidence="2 3">
    <name type="scientific">Eumeta variegata</name>
    <name type="common">Bagworm moth</name>
    <name type="synonym">Eumeta japonica</name>
    <dbReference type="NCBI Taxonomy" id="151549"/>
    <lineage>
        <taxon>Eukaryota</taxon>
        <taxon>Metazoa</taxon>
        <taxon>Ecdysozoa</taxon>
        <taxon>Arthropoda</taxon>
        <taxon>Hexapoda</taxon>
        <taxon>Insecta</taxon>
        <taxon>Pterygota</taxon>
        <taxon>Neoptera</taxon>
        <taxon>Endopterygota</taxon>
        <taxon>Lepidoptera</taxon>
        <taxon>Glossata</taxon>
        <taxon>Ditrysia</taxon>
        <taxon>Tineoidea</taxon>
        <taxon>Psychidae</taxon>
        <taxon>Oiketicinae</taxon>
        <taxon>Eumeta</taxon>
    </lineage>
</organism>
<comment type="caution">
    <text evidence="2">The sequence shown here is derived from an EMBL/GenBank/DDBJ whole genome shotgun (WGS) entry which is preliminary data.</text>
</comment>
<evidence type="ECO:0000256" key="1">
    <source>
        <dbReference type="SAM" id="MobiDB-lite"/>
    </source>
</evidence>
<feature type="region of interest" description="Disordered" evidence="1">
    <location>
        <begin position="11"/>
        <end position="32"/>
    </location>
</feature>
<accession>A0A4C1UKN8</accession>
<protein>
    <submittedName>
        <fullName evidence="2">Uncharacterized protein</fullName>
    </submittedName>
</protein>
<dbReference type="Proteomes" id="UP000299102">
    <property type="component" value="Unassembled WGS sequence"/>
</dbReference>
<reference evidence="2 3" key="1">
    <citation type="journal article" date="2019" name="Commun. Biol.">
        <title>The bagworm genome reveals a unique fibroin gene that provides high tensile strength.</title>
        <authorList>
            <person name="Kono N."/>
            <person name="Nakamura H."/>
            <person name="Ohtoshi R."/>
            <person name="Tomita M."/>
            <person name="Numata K."/>
            <person name="Arakawa K."/>
        </authorList>
    </citation>
    <scope>NUCLEOTIDE SEQUENCE [LARGE SCALE GENOMIC DNA]</scope>
</reference>